<name>A9QQ96_LYCSI</name>
<evidence type="ECO:0000313" key="3">
    <source>
        <dbReference type="EMBL" id="ABX75481.1"/>
    </source>
</evidence>
<keyword evidence="1" id="KW-0812">Transmembrane</keyword>
<proteinExistence type="evidence at transcript level"/>
<organism evidence="3">
    <name type="scientific">Lycosa singoriensis</name>
    <name type="common">Wolf spider</name>
    <name type="synonym">Aranea singoriensis</name>
    <dbReference type="NCBI Taxonomy" id="434756"/>
    <lineage>
        <taxon>Eukaryota</taxon>
        <taxon>Metazoa</taxon>
        <taxon>Ecdysozoa</taxon>
        <taxon>Arthropoda</taxon>
        <taxon>Chelicerata</taxon>
        <taxon>Arachnida</taxon>
        <taxon>Araneae</taxon>
        <taxon>Araneomorphae</taxon>
        <taxon>Entelegynae</taxon>
        <taxon>Lycosoidea</taxon>
        <taxon>Lycosidae</taxon>
        <taxon>Lycosa</taxon>
    </lineage>
</organism>
<accession>A9QQ96</accession>
<evidence type="ECO:0000256" key="1">
    <source>
        <dbReference type="SAM" id="Phobius"/>
    </source>
</evidence>
<sequence length="97" mass="11020">MLCSRAFSDVNRLLFTRLGRVSKMQMRPMSAPALKEPHLNDILIPHEPFEVGYKRRQRSNTMMLVFGAAFFVVSFSYVFTSGVIVPNLTPPKKNLSS</sequence>
<reference evidence="3" key="1">
    <citation type="submission" date="2007-10" db="EMBL/GenBank/DDBJ databases">
        <title>Transcriptome analysis of the venom gland of the Chinese wolf spider Lycosa Singoriensis.</title>
        <authorList>
            <person name="Zhang Y."/>
            <person name="Liang S."/>
        </authorList>
    </citation>
    <scope>NUCLEOTIDE SEQUENCE</scope>
    <source>
        <tissue evidence="3">Venom gland</tissue>
    </source>
</reference>
<evidence type="ECO:0000259" key="2">
    <source>
        <dbReference type="Pfam" id="PF16020"/>
    </source>
</evidence>
<keyword evidence="1" id="KW-1133">Transmembrane helix</keyword>
<dbReference type="Pfam" id="PF16020">
    <property type="entry name" value="Deltameth_res"/>
    <property type="match status" value="1"/>
</dbReference>
<protein>
    <submittedName>
        <fullName evidence="3">Unkown</fullName>
    </submittedName>
</protein>
<feature type="transmembrane region" description="Helical" evidence="1">
    <location>
        <begin position="63"/>
        <end position="85"/>
    </location>
</feature>
<dbReference type="EMBL" id="EU247182">
    <property type="protein sequence ID" value="ABX75481.1"/>
    <property type="molecule type" value="mRNA"/>
</dbReference>
<dbReference type="AlphaFoldDB" id="A9QQ96"/>
<feature type="domain" description="Deltamethrin resistance protein prag01" evidence="2">
    <location>
        <begin position="40"/>
        <end position="91"/>
    </location>
</feature>
<dbReference type="InterPro" id="IPR031973">
    <property type="entry name" value="Deltameth_res_prag01"/>
</dbReference>
<keyword evidence="1" id="KW-0472">Membrane</keyword>